<sequence>MNPDVAHQFALDRYARILEDARSVHLDLPRKPQATAAWFQRLWRLPLVRFRSVKSGPCLSC</sequence>
<reference evidence="1 2" key="1">
    <citation type="submission" date="2020-08" db="EMBL/GenBank/DDBJ databases">
        <title>Genomic Encyclopedia of Type Strains, Phase IV (KMG-IV): sequencing the most valuable type-strain genomes for metagenomic binning, comparative biology and taxonomic classification.</title>
        <authorList>
            <person name="Goeker M."/>
        </authorList>
    </citation>
    <scope>NUCLEOTIDE SEQUENCE [LARGE SCALE GENOMIC DNA]</scope>
    <source>
        <strain evidence="1 2">DSM 21458</strain>
    </source>
</reference>
<organism evidence="1 2">
    <name type="scientific">Deinobacterium chartae</name>
    <dbReference type="NCBI Taxonomy" id="521158"/>
    <lineage>
        <taxon>Bacteria</taxon>
        <taxon>Thermotogati</taxon>
        <taxon>Deinococcota</taxon>
        <taxon>Deinococci</taxon>
        <taxon>Deinococcales</taxon>
        <taxon>Deinococcaceae</taxon>
        <taxon>Deinobacterium</taxon>
    </lineage>
</organism>
<comment type="caution">
    <text evidence="1">The sequence shown here is derived from an EMBL/GenBank/DDBJ whole genome shotgun (WGS) entry which is preliminary data.</text>
</comment>
<dbReference type="AlphaFoldDB" id="A0A841HV54"/>
<gene>
    <name evidence="1" type="ORF">HNR42_000775</name>
</gene>
<name>A0A841HV54_9DEIO</name>
<evidence type="ECO:0000313" key="1">
    <source>
        <dbReference type="EMBL" id="MBB6097361.1"/>
    </source>
</evidence>
<keyword evidence="2" id="KW-1185">Reference proteome</keyword>
<proteinExistence type="predicted"/>
<evidence type="ECO:0000313" key="2">
    <source>
        <dbReference type="Proteomes" id="UP000569951"/>
    </source>
</evidence>
<accession>A0A841HV54</accession>
<dbReference type="RefSeq" id="WP_183984681.1">
    <property type="nucleotide sequence ID" value="NZ_JACHHG010000002.1"/>
</dbReference>
<protein>
    <submittedName>
        <fullName evidence="1">Uncharacterized protein</fullName>
    </submittedName>
</protein>
<dbReference type="EMBL" id="JACHHG010000002">
    <property type="protein sequence ID" value="MBB6097361.1"/>
    <property type="molecule type" value="Genomic_DNA"/>
</dbReference>
<dbReference type="Proteomes" id="UP000569951">
    <property type="component" value="Unassembled WGS sequence"/>
</dbReference>